<gene>
    <name evidence="2" type="ORF">MNOR_LOCUS17456</name>
</gene>
<keyword evidence="1" id="KW-1133">Transmembrane helix</keyword>
<comment type="caution">
    <text evidence="2">The sequence shown here is derived from an EMBL/GenBank/DDBJ whole genome shotgun (WGS) entry which is preliminary data.</text>
</comment>
<accession>A0AAV2QYI5</accession>
<organism evidence="2 3">
    <name type="scientific">Meganyctiphanes norvegica</name>
    <name type="common">Northern krill</name>
    <name type="synonym">Thysanopoda norvegica</name>
    <dbReference type="NCBI Taxonomy" id="48144"/>
    <lineage>
        <taxon>Eukaryota</taxon>
        <taxon>Metazoa</taxon>
        <taxon>Ecdysozoa</taxon>
        <taxon>Arthropoda</taxon>
        <taxon>Crustacea</taxon>
        <taxon>Multicrustacea</taxon>
        <taxon>Malacostraca</taxon>
        <taxon>Eumalacostraca</taxon>
        <taxon>Eucarida</taxon>
        <taxon>Euphausiacea</taxon>
        <taxon>Euphausiidae</taxon>
        <taxon>Meganyctiphanes</taxon>
    </lineage>
</organism>
<dbReference type="AlphaFoldDB" id="A0AAV2QYI5"/>
<keyword evidence="1" id="KW-0812">Transmembrane</keyword>
<feature type="non-terminal residue" evidence="2">
    <location>
        <position position="347"/>
    </location>
</feature>
<dbReference type="EMBL" id="CAXKWB010012009">
    <property type="protein sequence ID" value="CAL4103021.1"/>
    <property type="molecule type" value="Genomic_DNA"/>
</dbReference>
<keyword evidence="1" id="KW-0472">Membrane</keyword>
<evidence type="ECO:0000313" key="3">
    <source>
        <dbReference type="Proteomes" id="UP001497623"/>
    </source>
</evidence>
<name>A0AAV2QYI5_MEGNR</name>
<evidence type="ECO:0000313" key="2">
    <source>
        <dbReference type="EMBL" id="CAL4103021.1"/>
    </source>
</evidence>
<feature type="transmembrane region" description="Helical" evidence="1">
    <location>
        <begin position="323"/>
        <end position="346"/>
    </location>
</feature>
<reference evidence="2 3" key="1">
    <citation type="submission" date="2024-05" db="EMBL/GenBank/DDBJ databases">
        <authorList>
            <person name="Wallberg A."/>
        </authorList>
    </citation>
    <scope>NUCLEOTIDE SEQUENCE [LARGE SCALE GENOMIC DNA]</scope>
</reference>
<evidence type="ECO:0000256" key="1">
    <source>
        <dbReference type="SAM" id="Phobius"/>
    </source>
</evidence>
<keyword evidence="3" id="KW-1185">Reference proteome</keyword>
<dbReference type="Proteomes" id="UP001497623">
    <property type="component" value="Unassembled WGS sequence"/>
</dbReference>
<proteinExistence type="predicted"/>
<sequence length="347" mass="39728">MFTISGVHNYEVNTEPSIISIHEENHMNKPTLPCPEHQEESYTQSVISVNHHNATNILVHQQSVDYSEAPISMSTNYPVIRETYVSLHQQPIGVSEASSILSTNQHVSTDTQPQPNEDSAAPNIWSTNQHTSRETYLTPHPQPIEDSEAPIVLSANVLEDKHLSQNNSHLPPKFDNCLPGCGYSGLPCFVCSTNKQPTITIQDTSEDGTDVITDTVVLVWLETLLRHRRHRQLFTPDCHISLAHYLRQHNNNWHHQTQQHCRNHDFQSGIDQHCYYSPNSDFNFPQLSDDIVRMAHIKHGLLQSLNESYLMDSRRNKWYQRTAGIALAIMIFIILVTLLLMCLMWLW</sequence>
<protein>
    <submittedName>
        <fullName evidence="2">Uncharacterized protein</fullName>
    </submittedName>
</protein>